<dbReference type="PANTHER" id="PTHR47790">
    <property type="entry name" value="TRNA/TMRNA (URACIL-C(5))-METHYLTRANSFERASE"/>
    <property type="match status" value="1"/>
</dbReference>
<comment type="catalytic activity">
    <reaction evidence="6 7">
        <text>uridine(54) in tRNA + S-adenosyl-L-methionine = 5-methyluridine(54) in tRNA + S-adenosyl-L-homocysteine + H(+)</text>
        <dbReference type="Rhea" id="RHEA:42712"/>
        <dbReference type="Rhea" id="RHEA-COMP:10167"/>
        <dbReference type="Rhea" id="RHEA-COMP:10193"/>
        <dbReference type="ChEBI" id="CHEBI:15378"/>
        <dbReference type="ChEBI" id="CHEBI:57856"/>
        <dbReference type="ChEBI" id="CHEBI:59789"/>
        <dbReference type="ChEBI" id="CHEBI:65315"/>
        <dbReference type="ChEBI" id="CHEBI:74447"/>
        <dbReference type="EC" id="2.1.1.35"/>
    </reaction>
</comment>
<dbReference type="PROSITE" id="PS01230">
    <property type="entry name" value="TRMA_1"/>
    <property type="match status" value="1"/>
</dbReference>
<feature type="binding site" evidence="7">
    <location>
        <position position="223"/>
    </location>
    <ligand>
        <name>S-adenosyl-L-methionine</name>
        <dbReference type="ChEBI" id="CHEBI:59789"/>
    </ligand>
</feature>
<dbReference type="InterPro" id="IPR030391">
    <property type="entry name" value="MeTrfase_TrmA_CS"/>
</dbReference>
<evidence type="ECO:0000256" key="4">
    <source>
        <dbReference type="ARBA" id="ARBA00022694"/>
    </source>
</evidence>
<keyword evidence="1 7" id="KW-0489">Methyltransferase</keyword>
<dbReference type="FunFam" id="2.40.50.1070:FF:000001">
    <property type="entry name" value="tRNA/tmRNA (uracil-C(5))-methyltransferase"/>
    <property type="match status" value="1"/>
</dbReference>
<organism evidence="10 11">
    <name type="scientific">Oceanospirillum linum</name>
    <dbReference type="NCBI Taxonomy" id="966"/>
    <lineage>
        <taxon>Bacteria</taxon>
        <taxon>Pseudomonadati</taxon>
        <taxon>Pseudomonadota</taxon>
        <taxon>Gammaproteobacteria</taxon>
        <taxon>Oceanospirillales</taxon>
        <taxon>Oceanospirillaceae</taxon>
        <taxon>Oceanospirillum</taxon>
    </lineage>
</organism>
<evidence type="ECO:0000256" key="8">
    <source>
        <dbReference type="PROSITE-ProRule" id="PRU01024"/>
    </source>
</evidence>
<dbReference type="PROSITE" id="PS51687">
    <property type="entry name" value="SAM_MT_RNA_M5U"/>
    <property type="match status" value="1"/>
</dbReference>
<dbReference type="GO" id="GO:0019843">
    <property type="term" value="F:rRNA binding"/>
    <property type="evidence" value="ECO:0007669"/>
    <property type="project" value="TreeGrafter"/>
</dbReference>
<dbReference type="InterPro" id="IPR029063">
    <property type="entry name" value="SAM-dependent_MTases_sf"/>
</dbReference>
<comment type="similarity">
    <text evidence="7">Belongs to the class I-like SAM-binding methyltransferase superfamily. RNA M5U methyltransferase family. TrmA subfamily.</text>
</comment>
<dbReference type="STRING" id="966.BTA35_0212290"/>
<feature type="binding site" evidence="7 8">
    <location>
        <position position="299"/>
    </location>
    <ligand>
        <name>S-adenosyl-L-methionine</name>
        <dbReference type="ChEBI" id="CHEBI:59789"/>
    </ligand>
</feature>
<dbReference type="AlphaFoldDB" id="A0A1T1H9W0"/>
<name>A0A1T1H9W0_OCELI</name>
<accession>A0A1T1H9W0</accession>
<dbReference type="Proteomes" id="UP000190064">
    <property type="component" value="Unassembled WGS sequence"/>
</dbReference>
<feature type="active site" description="Proton acceptor" evidence="7">
    <location>
        <position position="358"/>
    </location>
</feature>
<feature type="active site" description="Nucleophile" evidence="7 8">
    <location>
        <position position="324"/>
    </location>
</feature>
<evidence type="ECO:0000256" key="9">
    <source>
        <dbReference type="PROSITE-ProRule" id="PRU10015"/>
    </source>
</evidence>
<dbReference type="Gene3D" id="3.40.50.150">
    <property type="entry name" value="Vaccinia Virus protein VP39"/>
    <property type="match status" value="1"/>
</dbReference>
<dbReference type="CDD" id="cd02440">
    <property type="entry name" value="AdoMet_MTases"/>
    <property type="match status" value="1"/>
</dbReference>
<evidence type="ECO:0000256" key="5">
    <source>
        <dbReference type="ARBA" id="ARBA00051255"/>
    </source>
</evidence>
<evidence type="ECO:0000256" key="1">
    <source>
        <dbReference type="ARBA" id="ARBA00022603"/>
    </source>
</evidence>
<dbReference type="RefSeq" id="WP_078320113.1">
    <property type="nucleotide sequence ID" value="NZ_FXTS01000006.1"/>
</dbReference>
<dbReference type="HAMAP" id="MF_01011">
    <property type="entry name" value="RNA_methyltr_TrmA"/>
    <property type="match status" value="1"/>
</dbReference>
<dbReference type="GO" id="GO:0030488">
    <property type="term" value="P:tRNA methylation"/>
    <property type="evidence" value="ECO:0007669"/>
    <property type="project" value="UniProtKB-UniRule"/>
</dbReference>
<evidence type="ECO:0000256" key="2">
    <source>
        <dbReference type="ARBA" id="ARBA00022679"/>
    </source>
</evidence>
<comment type="function">
    <text evidence="7">Dual-specificity methyltransferase that catalyzes the formation of 5-methyluridine at position 54 (m5U54) in all tRNAs, and that of position 341 (m5U341) in tmRNA (transfer-mRNA).</text>
</comment>
<evidence type="ECO:0000256" key="6">
    <source>
        <dbReference type="ARBA" id="ARBA00052788"/>
    </source>
</evidence>
<evidence type="ECO:0000256" key="3">
    <source>
        <dbReference type="ARBA" id="ARBA00022691"/>
    </source>
</evidence>
<dbReference type="EMBL" id="MTSD02000005">
    <property type="protein sequence ID" value="OOV86659.1"/>
    <property type="molecule type" value="Genomic_DNA"/>
</dbReference>
<dbReference type="InterPro" id="IPR010280">
    <property type="entry name" value="U5_MeTrfase_fam"/>
</dbReference>
<keyword evidence="2 7" id="KW-0808">Transferase</keyword>
<feature type="active site" evidence="9">
    <location>
        <position position="324"/>
    </location>
</feature>
<comment type="catalytic activity">
    <reaction evidence="5 7">
        <text>uridine(341) in tmRNA + S-adenosyl-L-methionine = 5-methyluridine(341) in tmRNA + S-adenosyl-L-homocysteine + H(+)</text>
        <dbReference type="Rhea" id="RHEA:43612"/>
        <dbReference type="Rhea" id="RHEA-COMP:10630"/>
        <dbReference type="Rhea" id="RHEA-COMP:10631"/>
        <dbReference type="ChEBI" id="CHEBI:15378"/>
        <dbReference type="ChEBI" id="CHEBI:57856"/>
        <dbReference type="ChEBI" id="CHEBI:59789"/>
        <dbReference type="ChEBI" id="CHEBI:65315"/>
        <dbReference type="ChEBI" id="CHEBI:74447"/>
    </reaction>
</comment>
<feature type="binding site" evidence="7 8">
    <location>
        <position position="218"/>
    </location>
    <ligand>
        <name>S-adenosyl-L-methionine</name>
        <dbReference type="ChEBI" id="CHEBI:59789"/>
    </ligand>
</feature>
<dbReference type="Pfam" id="PF05958">
    <property type="entry name" value="tRNA_U5-meth_tr"/>
    <property type="match status" value="1"/>
</dbReference>
<dbReference type="SUPFAM" id="SSF53335">
    <property type="entry name" value="S-adenosyl-L-methionine-dependent methyltransferases"/>
    <property type="match status" value="1"/>
</dbReference>
<dbReference type="GO" id="GO:0000049">
    <property type="term" value="F:tRNA binding"/>
    <property type="evidence" value="ECO:0007669"/>
    <property type="project" value="TreeGrafter"/>
</dbReference>
<evidence type="ECO:0000313" key="10">
    <source>
        <dbReference type="EMBL" id="OOV86659.1"/>
    </source>
</evidence>
<keyword evidence="3 7" id="KW-0949">S-adenosyl-L-methionine</keyword>
<protein>
    <recommendedName>
        <fullName evidence="7">tRNA/tmRNA (uracil-C(5))-methyltransferase</fullName>
        <ecNumber evidence="7">2.1.1.35</ecNumber>
    </recommendedName>
    <alternativeName>
        <fullName evidence="7">tRNA (uracil(54)-C(5))-methyltransferase</fullName>
    </alternativeName>
    <alternativeName>
        <fullName evidence="7">tRNA(m5U54)-methyltransferase</fullName>
        <shortName evidence="7">RUMT</shortName>
    </alternativeName>
    <alternativeName>
        <fullName evidence="7">tmRNA (uracil(341)-C(5))-methyltransferase</fullName>
    </alternativeName>
</protein>
<gene>
    <name evidence="7" type="primary">trmA</name>
    <name evidence="10" type="ORF">BTA35_0212290</name>
</gene>
<proteinExistence type="inferred from homology"/>
<comment type="caution">
    <text evidence="10">The sequence shown here is derived from an EMBL/GenBank/DDBJ whole genome shotgun (WGS) entry which is preliminary data.</text>
</comment>
<dbReference type="PROSITE" id="PS01231">
    <property type="entry name" value="TRMA_2"/>
    <property type="match status" value="1"/>
</dbReference>
<keyword evidence="4 7" id="KW-0819">tRNA processing</keyword>
<dbReference type="InterPro" id="IPR011869">
    <property type="entry name" value="TrmA_MeTrfase"/>
</dbReference>
<feature type="binding site" evidence="7 8">
    <location>
        <position position="239"/>
    </location>
    <ligand>
        <name>S-adenosyl-L-methionine</name>
        <dbReference type="ChEBI" id="CHEBI:59789"/>
    </ligand>
</feature>
<dbReference type="FunFam" id="3.40.50.150:FF:000012">
    <property type="entry name" value="tRNA/tmRNA (uracil-C(5))-methyltransferase"/>
    <property type="match status" value="1"/>
</dbReference>
<reference evidence="10" key="1">
    <citation type="submission" date="2017-02" db="EMBL/GenBank/DDBJ databases">
        <title>Draft Genome Sequence of the Salt Water Bacterium Oceanospirillum linum ATCC 11336.</title>
        <authorList>
            <person name="Trachtenberg A.M."/>
            <person name="Carney J.G."/>
            <person name="Linnane J.D."/>
            <person name="Rheaume B.A."/>
            <person name="Pitts N.L."/>
            <person name="Mykles D.L."/>
            <person name="Maclea K.S."/>
        </authorList>
    </citation>
    <scope>NUCLEOTIDE SEQUENCE [LARGE SCALE GENOMIC DNA]</scope>
    <source>
        <strain evidence="10">ATCC 11336</strain>
    </source>
</reference>
<dbReference type="GO" id="GO:0005829">
    <property type="term" value="C:cytosol"/>
    <property type="evidence" value="ECO:0007669"/>
    <property type="project" value="TreeGrafter"/>
</dbReference>
<dbReference type="PANTHER" id="PTHR47790:SF2">
    <property type="entry name" value="TRNA_TMRNA (URACIL-C(5))-METHYLTRANSFERASE"/>
    <property type="match status" value="1"/>
</dbReference>
<dbReference type="NCBIfam" id="TIGR02143">
    <property type="entry name" value="trmA_only"/>
    <property type="match status" value="1"/>
</dbReference>
<evidence type="ECO:0000256" key="7">
    <source>
        <dbReference type="HAMAP-Rule" id="MF_01011"/>
    </source>
</evidence>
<dbReference type="Gene3D" id="2.40.50.1070">
    <property type="match status" value="1"/>
</dbReference>
<sequence length="366" mass="42180">MALPVVEPENYTALLEEKANRIREQFAAFHPPELEVFASPASHYRMRAEFRVWHKGDDLFYVMFDIGEDPKTDRKTVRMDQYPVANERINELMPALLDEIRDVSELRRRLFQVEFLTSQSGEALITLIYHRALGNEWEALARELQTKLGVRIIGRSRKQRIVLDLDYVIETMKVGERTLEYQQVENSFTQPNAALCEKMLNWAVDVSKGVGGDLVELYCGNGNFTLALADNFDHVVATEISKTSVRSAHFNIERNGIENVKVARVSSEEFSDALAGKTEMRRLEGFDLDRRNFTTVLVDPPRAGLDENTVQQIAQYDNIIYVSCNPDTLHENMLELNKTHKVVRFAMFDQFPYTHHIESGVFMVRR</sequence>
<evidence type="ECO:0000313" key="11">
    <source>
        <dbReference type="Proteomes" id="UP000190064"/>
    </source>
</evidence>
<keyword evidence="11" id="KW-1185">Reference proteome</keyword>
<dbReference type="EC" id="2.1.1.35" evidence="7"/>
<feature type="binding site" evidence="7 8">
    <location>
        <position position="190"/>
    </location>
    <ligand>
        <name>S-adenosyl-L-methionine</name>
        <dbReference type="ChEBI" id="CHEBI:59789"/>
    </ligand>
</feature>
<dbReference type="GO" id="GO:0030697">
    <property type="term" value="F:tRNA (uracil(54)-C5)-methyltransferase activity, S-adenosyl methionine-dependent"/>
    <property type="evidence" value="ECO:0007669"/>
    <property type="project" value="UniProtKB-UniRule"/>
</dbReference>
<dbReference type="InterPro" id="IPR030390">
    <property type="entry name" value="MeTrfase_TrmA_AS"/>
</dbReference>